<protein>
    <submittedName>
        <fullName evidence="2">Uncharacterized protein</fullName>
    </submittedName>
</protein>
<dbReference type="EMBL" id="HBJA01132730">
    <property type="protein sequence ID" value="CAE0834293.1"/>
    <property type="molecule type" value="Transcribed_RNA"/>
</dbReference>
<evidence type="ECO:0000256" key="1">
    <source>
        <dbReference type="SAM" id="MobiDB-lite"/>
    </source>
</evidence>
<name>A0A7S4GEP9_9EUGL</name>
<organism evidence="2">
    <name type="scientific">Eutreptiella gymnastica</name>
    <dbReference type="NCBI Taxonomy" id="73025"/>
    <lineage>
        <taxon>Eukaryota</taxon>
        <taxon>Discoba</taxon>
        <taxon>Euglenozoa</taxon>
        <taxon>Euglenida</taxon>
        <taxon>Spirocuta</taxon>
        <taxon>Euglenophyceae</taxon>
        <taxon>Eutreptiales</taxon>
        <taxon>Eutreptiaceae</taxon>
        <taxon>Eutreptiella</taxon>
    </lineage>
</organism>
<reference evidence="2" key="1">
    <citation type="submission" date="2021-01" db="EMBL/GenBank/DDBJ databases">
        <authorList>
            <person name="Corre E."/>
            <person name="Pelletier E."/>
            <person name="Niang G."/>
            <person name="Scheremetjew M."/>
            <person name="Finn R."/>
            <person name="Kale V."/>
            <person name="Holt S."/>
            <person name="Cochrane G."/>
            <person name="Meng A."/>
            <person name="Brown T."/>
            <person name="Cohen L."/>
        </authorList>
    </citation>
    <scope>NUCLEOTIDE SEQUENCE</scope>
    <source>
        <strain evidence="2">CCMP1594</strain>
    </source>
</reference>
<feature type="compositionally biased region" description="Polar residues" evidence="1">
    <location>
        <begin position="30"/>
        <end position="49"/>
    </location>
</feature>
<proteinExistence type="predicted"/>
<gene>
    <name evidence="2" type="ORF">EGYM00163_LOCUS45593</name>
</gene>
<accession>A0A7S4GEP9</accession>
<feature type="region of interest" description="Disordered" evidence="1">
    <location>
        <begin position="21"/>
        <end position="54"/>
    </location>
</feature>
<sequence>MRVHDTCSGTRMVSWLHIGDQLAESGPPDTDNTCSRSNGQKYANHQLRSSPAKMHRIESTTKISTKTRQDEQQQMVAVVVAHKSGQHLGWRGDVRQPVAE</sequence>
<dbReference type="AlphaFoldDB" id="A0A7S4GEP9"/>
<evidence type="ECO:0000313" key="2">
    <source>
        <dbReference type="EMBL" id="CAE0834293.1"/>
    </source>
</evidence>